<dbReference type="AlphaFoldDB" id="A0A7G1GAZ0"/>
<proteinExistence type="inferred from homology"/>
<evidence type="ECO:0000313" key="7">
    <source>
        <dbReference type="EMBL" id="BBE30749.1"/>
    </source>
</evidence>
<dbReference type="RefSeq" id="WP_190615819.1">
    <property type="nucleotide sequence ID" value="NZ_AP018712.1"/>
</dbReference>
<reference evidence="7 8" key="1">
    <citation type="submission" date="2018-06" db="EMBL/GenBank/DDBJ databases">
        <title>Genome sequencing of Oceanotoga sp. sy52.</title>
        <authorList>
            <person name="Mori K."/>
        </authorList>
    </citation>
    <scope>NUCLEOTIDE SEQUENCE [LARGE SCALE GENOMIC DNA]</scope>
    <source>
        <strain evidence="8">sy52</strain>
    </source>
</reference>
<keyword evidence="8" id="KW-1185">Reference proteome</keyword>
<dbReference type="InParanoid" id="A0A7G1GAZ0"/>
<dbReference type="PROSITE" id="PS00671">
    <property type="entry name" value="D_2_HYDROXYACID_DH_3"/>
    <property type="match status" value="1"/>
</dbReference>
<name>A0A7G1GAZ0_9BACT</name>
<organism evidence="7 8">
    <name type="scientific">Tepiditoga spiralis</name>
    <dbReference type="NCBI Taxonomy" id="2108365"/>
    <lineage>
        <taxon>Bacteria</taxon>
        <taxon>Thermotogati</taxon>
        <taxon>Thermotogota</taxon>
        <taxon>Thermotogae</taxon>
        <taxon>Petrotogales</taxon>
        <taxon>Petrotogaceae</taxon>
        <taxon>Tepiditoga</taxon>
    </lineage>
</organism>
<dbReference type="InterPro" id="IPR006140">
    <property type="entry name" value="D-isomer_DH_NAD-bd"/>
</dbReference>
<dbReference type="GO" id="GO:0051287">
    <property type="term" value="F:NAD binding"/>
    <property type="evidence" value="ECO:0007669"/>
    <property type="project" value="InterPro"/>
</dbReference>
<dbReference type="PANTHER" id="PTHR42938">
    <property type="entry name" value="FORMATE DEHYDROGENASE 1"/>
    <property type="match status" value="1"/>
</dbReference>
<evidence type="ECO:0000256" key="1">
    <source>
        <dbReference type="ARBA" id="ARBA00005854"/>
    </source>
</evidence>
<dbReference type="Pfam" id="PF00389">
    <property type="entry name" value="2-Hacid_dh"/>
    <property type="match status" value="1"/>
</dbReference>
<dbReference type="SUPFAM" id="SSF52283">
    <property type="entry name" value="Formate/glycerate dehydrogenase catalytic domain-like"/>
    <property type="match status" value="1"/>
</dbReference>
<dbReference type="PROSITE" id="PS00670">
    <property type="entry name" value="D_2_HYDROXYACID_DH_2"/>
    <property type="match status" value="1"/>
</dbReference>
<dbReference type="FunCoup" id="A0A7G1GAZ0">
    <property type="interactions" value="266"/>
</dbReference>
<protein>
    <submittedName>
        <fullName evidence="7">Hydroxypyruvate reductase</fullName>
    </submittedName>
</protein>
<dbReference type="KEGG" id="ocy:OSSY52_08900"/>
<dbReference type="InterPro" id="IPR006139">
    <property type="entry name" value="D-isomer_2_OHA_DH_cat_dom"/>
</dbReference>
<dbReference type="InterPro" id="IPR036291">
    <property type="entry name" value="NAD(P)-bd_dom_sf"/>
</dbReference>
<dbReference type="SUPFAM" id="SSF51735">
    <property type="entry name" value="NAD(P)-binding Rossmann-fold domains"/>
    <property type="match status" value="1"/>
</dbReference>
<gene>
    <name evidence="7" type="ORF">OSSY52_08900</name>
</gene>
<dbReference type="Pfam" id="PF02826">
    <property type="entry name" value="2-Hacid_dh_C"/>
    <property type="match status" value="1"/>
</dbReference>
<dbReference type="CDD" id="cd05303">
    <property type="entry name" value="PGDH_2"/>
    <property type="match status" value="1"/>
</dbReference>
<evidence type="ECO:0000256" key="3">
    <source>
        <dbReference type="ARBA" id="ARBA00023027"/>
    </source>
</evidence>
<dbReference type="InterPro" id="IPR029752">
    <property type="entry name" value="D-isomer_DH_CS1"/>
</dbReference>
<evidence type="ECO:0000313" key="8">
    <source>
        <dbReference type="Proteomes" id="UP000516361"/>
    </source>
</evidence>
<evidence type="ECO:0000256" key="2">
    <source>
        <dbReference type="ARBA" id="ARBA00023002"/>
    </source>
</evidence>
<dbReference type="PANTHER" id="PTHR42938:SF47">
    <property type="entry name" value="HYDROXYPYRUVATE REDUCTASE"/>
    <property type="match status" value="1"/>
</dbReference>
<dbReference type="Gene3D" id="3.40.50.720">
    <property type="entry name" value="NAD(P)-binding Rossmann-like Domain"/>
    <property type="match status" value="2"/>
</dbReference>
<feature type="domain" description="D-isomer specific 2-hydroxyacid dehydrogenase NAD-binding" evidence="6">
    <location>
        <begin position="106"/>
        <end position="283"/>
    </location>
</feature>
<dbReference type="Proteomes" id="UP000516361">
    <property type="component" value="Chromosome"/>
</dbReference>
<sequence>MWLHINDPLAQDATDKLKELLPEIKITVEHYEPEVLKEKATEMDVLVVRSATKVTKDIIEAAPKLKIIGRAGMGLDNIDLETAKSKNIQVINTPGANSLSVAELVVGMILSLYRYTPRGTQGIKEGKWEKKQLKGLELTGKTLGIVGFGNIGKLLSKLVSGFGVKVLVFDVFDIPEEVLKEYNVEKVSLEEIYKNADIISLHVPKNDKTYHMISSKQFEAMKDGVVIINAARGGIVDEEALLKYLENGKVFGAGLDVYENEPPKGFLYEKLMNFNVVATPHIGATTKEAQWRVGMDLVDRLVKAIK</sequence>
<keyword evidence="3" id="KW-0520">NAD</keyword>
<keyword evidence="7" id="KW-0670">Pyruvate</keyword>
<feature type="domain" description="D-isomer specific 2-hydroxyacid dehydrogenase catalytic" evidence="5">
    <location>
        <begin position="8"/>
        <end position="306"/>
    </location>
</feature>
<accession>A0A7G1GAZ0</accession>
<evidence type="ECO:0000259" key="5">
    <source>
        <dbReference type="Pfam" id="PF00389"/>
    </source>
</evidence>
<dbReference type="EMBL" id="AP018712">
    <property type="protein sequence ID" value="BBE30749.1"/>
    <property type="molecule type" value="Genomic_DNA"/>
</dbReference>
<comment type="similarity">
    <text evidence="1 4">Belongs to the D-isomer specific 2-hydroxyacid dehydrogenase family.</text>
</comment>
<keyword evidence="2 4" id="KW-0560">Oxidoreductase</keyword>
<dbReference type="GO" id="GO:0016616">
    <property type="term" value="F:oxidoreductase activity, acting on the CH-OH group of donors, NAD or NADP as acceptor"/>
    <property type="evidence" value="ECO:0007669"/>
    <property type="project" value="InterPro"/>
</dbReference>
<dbReference type="FunFam" id="3.40.50.720:FF:000021">
    <property type="entry name" value="D-3-phosphoglycerate dehydrogenase"/>
    <property type="match status" value="1"/>
</dbReference>
<evidence type="ECO:0000259" key="6">
    <source>
        <dbReference type="Pfam" id="PF02826"/>
    </source>
</evidence>
<evidence type="ECO:0000256" key="4">
    <source>
        <dbReference type="RuleBase" id="RU003719"/>
    </source>
</evidence>
<dbReference type="PROSITE" id="PS00065">
    <property type="entry name" value="D_2_HYDROXYACID_DH_1"/>
    <property type="match status" value="1"/>
</dbReference>
<dbReference type="InterPro" id="IPR029753">
    <property type="entry name" value="D-isomer_DH_CS"/>
</dbReference>